<evidence type="ECO:0000256" key="6">
    <source>
        <dbReference type="SAM" id="SignalP"/>
    </source>
</evidence>
<keyword evidence="6" id="KW-0732">Signal</keyword>
<sequence length="298" mass="33629">MKVLFLSLLLFFFAQASAENSGQAVLVEGLGAAVTDQELEREIAYLLSKQASLGIPNLKTMERISGELLTNKLLLKEAEALGLEKDPKVQYEIQRARVRALINARLALLGAEDLTDSQKNILAKEYWHAHQDEFKTKSKRGLSHILIGLRERSEEEASASADKVYKQLQDAPEKFEVLAEELSDDPGSKIRKGSLGLVESERLVPEFSKVAFALKEVGDISEPVKTRFGYHVIRLDEIVEAKLSSYEEVKDLAKEKALVAYVKNRQQQHLNTLQASSTRKNHPDEIRRVWEKMFKSPE</sequence>
<dbReference type="InterPro" id="IPR050245">
    <property type="entry name" value="PrsA_foldase"/>
</dbReference>
<organism evidence="8 9">
    <name type="scientific">Candidatus Thiodiazotropha taylori</name>
    <dbReference type="NCBI Taxonomy" id="2792791"/>
    <lineage>
        <taxon>Bacteria</taxon>
        <taxon>Pseudomonadati</taxon>
        <taxon>Pseudomonadota</taxon>
        <taxon>Gammaproteobacteria</taxon>
        <taxon>Chromatiales</taxon>
        <taxon>Sedimenticolaceae</taxon>
        <taxon>Candidatus Thiodiazotropha</taxon>
    </lineage>
</organism>
<evidence type="ECO:0000256" key="1">
    <source>
        <dbReference type="ARBA" id="ARBA00000971"/>
    </source>
</evidence>
<dbReference type="InterPro" id="IPR000297">
    <property type="entry name" value="PPIase_PpiC"/>
</dbReference>
<dbReference type="GO" id="GO:0003755">
    <property type="term" value="F:peptidyl-prolyl cis-trans isomerase activity"/>
    <property type="evidence" value="ECO:0007669"/>
    <property type="project" value="UniProtKB-KW"/>
</dbReference>
<comment type="similarity">
    <text evidence="2">Belongs to the PpiC/parvulin rotamase family.</text>
</comment>
<feature type="domain" description="PpiC" evidence="7">
    <location>
        <begin position="137"/>
        <end position="237"/>
    </location>
</feature>
<keyword evidence="4 5" id="KW-0697">Rotamase</keyword>
<dbReference type="PROSITE" id="PS50198">
    <property type="entry name" value="PPIC_PPIASE_2"/>
    <property type="match status" value="1"/>
</dbReference>
<comment type="catalytic activity">
    <reaction evidence="1">
        <text>[protein]-peptidylproline (omega=180) = [protein]-peptidylproline (omega=0)</text>
        <dbReference type="Rhea" id="RHEA:16237"/>
        <dbReference type="Rhea" id="RHEA-COMP:10747"/>
        <dbReference type="Rhea" id="RHEA-COMP:10748"/>
        <dbReference type="ChEBI" id="CHEBI:83833"/>
        <dbReference type="ChEBI" id="CHEBI:83834"/>
        <dbReference type="EC" id="5.2.1.8"/>
    </reaction>
</comment>
<evidence type="ECO:0000256" key="5">
    <source>
        <dbReference type="PROSITE-ProRule" id="PRU00278"/>
    </source>
</evidence>
<gene>
    <name evidence="8" type="ORF">KME65_11185</name>
</gene>
<reference evidence="8 9" key="1">
    <citation type="submission" date="2021-05" db="EMBL/GenBank/DDBJ databases">
        <title>Genetic and Functional Diversity in Clade A Lucinid endosymbionts from the Bahamas.</title>
        <authorList>
            <person name="Giani N.M."/>
            <person name="Engel A.S."/>
            <person name="Campbell B.J."/>
        </authorList>
    </citation>
    <scope>NUCLEOTIDE SEQUENCE [LARGE SCALE GENOMIC DNA]</scope>
    <source>
        <strain evidence="8">LUC16012Gg_MoonRockCtena</strain>
    </source>
</reference>
<dbReference type="EMBL" id="JAHHGM010000009">
    <property type="protein sequence ID" value="MBT2989516.1"/>
    <property type="molecule type" value="Genomic_DNA"/>
</dbReference>
<name>A0A944M7Q7_9GAMM</name>
<feature type="signal peptide" evidence="6">
    <location>
        <begin position="1"/>
        <end position="18"/>
    </location>
</feature>
<protein>
    <recommendedName>
        <fullName evidence="3">peptidylprolyl isomerase</fullName>
        <ecNumber evidence="3">5.2.1.8</ecNumber>
    </recommendedName>
</protein>
<evidence type="ECO:0000313" key="9">
    <source>
        <dbReference type="Proteomes" id="UP000770889"/>
    </source>
</evidence>
<dbReference type="EC" id="5.2.1.8" evidence="3"/>
<evidence type="ECO:0000256" key="3">
    <source>
        <dbReference type="ARBA" id="ARBA00013194"/>
    </source>
</evidence>
<dbReference type="PANTHER" id="PTHR47245:SF2">
    <property type="entry name" value="PEPTIDYL-PROLYL CIS-TRANS ISOMERASE HP_0175-RELATED"/>
    <property type="match status" value="1"/>
</dbReference>
<dbReference type="Pfam" id="PF00639">
    <property type="entry name" value="Rotamase"/>
    <property type="match status" value="1"/>
</dbReference>
<evidence type="ECO:0000256" key="2">
    <source>
        <dbReference type="ARBA" id="ARBA00007656"/>
    </source>
</evidence>
<dbReference type="SUPFAM" id="SSF54534">
    <property type="entry name" value="FKBP-like"/>
    <property type="match status" value="1"/>
</dbReference>
<evidence type="ECO:0000256" key="4">
    <source>
        <dbReference type="ARBA" id="ARBA00023110"/>
    </source>
</evidence>
<dbReference type="Gene3D" id="3.10.50.40">
    <property type="match status" value="1"/>
</dbReference>
<evidence type="ECO:0000259" key="7">
    <source>
        <dbReference type="PROSITE" id="PS50198"/>
    </source>
</evidence>
<comment type="caution">
    <text evidence="8">The sequence shown here is derived from an EMBL/GenBank/DDBJ whole genome shotgun (WGS) entry which is preliminary data.</text>
</comment>
<dbReference type="InterPro" id="IPR046357">
    <property type="entry name" value="PPIase_dom_sf"/>
</dbReference>
<dbReference type="Proteomes" id="UP000770889">
    <property type="component" value="Unassembled WGS sequence"/>
</dbReference>
<evidence type="ECO:0000313" key="8">
    <source>
        <dbReference type="EMBL" id="MBT2989516.1"/>
    </source>
</evidence>
<keyword evidence="5 8" id="KW-0413">Isomerase</keyword>
<proteinExistence type="inferred from homology"/>
<feature type="chain" id="PRO_5036761142" description="peptidylprolyl isomerase" evidence="6">
    <location>
        <begin position="19"/>
        <end position="298"/>
    </location>
</feature>
<dbReference type="AlphaFoldDB" id="A0A944M7Q7"/>
<accession>A0A944M7Q7</accession>
<dbReference type="PANTHER" id="PTHR47245">
    <property type="entry name" value="PEPTIDYLPROLYL ISOMERASE"/>
    <property type="match status" value="1"/>
</dbReference>